<proteinExistence type="predicted"/>
<name>A0A502EQC4_9PROT</name>
<dbReference type="AlphaFoldDB" id="A0A502EQC4"/>
<dbReference type="InterPro" id="IPR049492">
    <property type="entry name" value="BD-FAE-like_dom"/>
</dbReference>
<keyword evidence="1 4" id="KW-0378">Hydrolase</keyword>
<sequence>MSNLRVRMGALLTGALMALLITKPAMAQVDRLPPDLQETLARIGPVFQRDIGTHIPATLAAFQSVLRSAPRDGVSVTADQHYGPDPKQVLDVYQPASRQDAPILIYVHGGAYVTGDKNAYGEVYANIGWWFARQGIVTLNATYRLAPASPWPGAVQDVRAMVAWARENAVRLGADPNRIFLMGHSAGATHVASYIFDRALQPADGPGVAGAVLISGRYRLDYDPADPNGRNMQAYFGDDPAQYPNRSPITHIRDGAKVPVFLVVTEYDNPGLDVRGAELLFALCERDSACPRFLRLIGHNHLSEVAAFNTPDEQLGREVLGFMSLGR</sequence>
<keyword evidence="5" id="KW-1185">Reference proteome</keyword>
<feature type="chain" id="PRO_5021316647" evidence="2">
    <location>
        <begin position="28"/>
        <end position="327"/>
    </location>
</feature>
<dbReference type="Gene3D" id="3.40.50.1820">
    <property type="entry name" value="alpha/beta hydrolase"/>
    <property type="match status" value="1"/>
</dbReference>
<accession>A0A502EQC4</accession>
<dbReference type="InterPro" id="IPR050300">
    <property type="entry name" value="GDXG_lipolytic_enzyme"/>
</dbReference>
<gene>
    <name evidence="4" type="ORF">EAH89_29320</name>
</gene>
<evidence type="ECO:0000313" key="4">
    <source>
        <dbReference type="EMBL" id="TPG38700.1"/>
    </source>
</evidence>
<evidence type="ECO:0000259" key="3">
    <source>
        <dbReference type="Pfam" id="PF20434"/>
    </source>
</evidence>
<dbReference type="OrthoDB" id="9771666at2"/>
<feature type="signal peptide" evidence="2">
    <location>
        <begin position="1"/>
        <end position="27"/>
    </location>
</feature>
<dbReference type="SUPFAM" id="SSF53474">
    <property type="entry name" value="alpha/beta-Hydrolases"/>
    <property type="match status" value="1"/>
</dbReference>
<evidence type="ECO:0000256" key="1">
    <source>
        <dbReference type="ARBA" id="ARBA00022801"/>
    </source>
</evidence>
<comment type="caution">
    <text evidence="4">The sequence shown here is derived from an EMBL/GenBank/DDBJ whole genome shotgun (WGS) entry which is preliminary data.</text>
</comment>
<dbReference type="InterPro" id="IPR029058">
    <property type="entry name" value="AB_hydrolase_fold"/>
</dbReference>
<organism evidence="4 5">
    <name type="scientific">Muricoccus nepalensis</name>
    <dbReference type="NCBI Taxonomy" id="1854500"/>
    <lineage>
        <taxon>Bacteria</taxon>
        <taxon>Pseudomonadati</taxon>
        <taxon>Pseudomonadota</taxon>
        <taxon>Alphaproteobacteria</taxon>
        <taxon>Acetobacterales</taxon>
        <taxon>Roseomonadaceae</taxon>
        <taxon>Muricoccus</taxon>
    </lineage>
</organism>
<dbReference type="PANTHER" id="PTHR48081">
    <property type="entry name" value="AB HYDROLASE SUPERFAMILY PROTEIN C4A8.06C"/>
    <property type="match status" value="1"/>
</dbReference>
<protein>
    <submittedName>
        <fullName evidence="4">Alpha/beta hydrolase</fullName>
    </submittedName>
</protein>
<reference evidence="4 5" key="1">
    <citation type="journal article" date="2019" name="Environ. Microbiol.">
        <title>Species interactions and distinct microbial communities in high Arctic permafrost affected cryosols are associated with the CH4 and CO2 gas fluxes.</title>
        <authorList>
            <person name="Altshuler I."/>
            <person name="Hamel J."/>
            <person name="Turney S."/>
            <person name="Magnuson E."/>
            <person name="Levesque R."/>
            <person name="Greer C."/>
            <person name="Whyte L.G."/>
        </authorList>
    </citation>
    <scope>NUCLEOTIDE SEQUENCE [LARGE SCALE GENOMIC DNA]</scope>
    <source>
        <strain evidence="4 5">S9.3B</strain>
    </source>
</reference>
<dbReference type="EMBL" id="RCZP01000075">
    <property type="protein sequence ID" value="TPG38700.1"/>
    <property type="molecule type" value="Genomic_DNA"/>
</dbReference>
<dbReference type="RefSeq" id="WP_140887511.1">
    <property type="nucleotide sequence ID" value="NZ_RCZP01000075.1"/>
</dbReference>
<dbReference type="PANTHER" id="PTHR48081:SF33">
    <property type="entry name" value="KYNURENINE FORMAMIDASE"/>
    <property type="match status" value="1"/>
</dbReference>
<dbReference type="Pfam" id="PF20434">
    <property type="entry name" value="BD-FAE"/>
    <property type="match status" value="1"/>
</dbReference>
<evidence type="ECO:0000256" key="2">
    <source>
        <dbReference type="SAM" id="SignalP"/>
    </source>
</evidence>
<keyword evidence="2" id="KW-0732">Signal</keyword>
<dbReference type="Proteomes" id="UP000317078">
    <property type="component" value="Unassembled WGS sequence"/>
</dbReference>
<evidence type="ECO:0000313" key="5">
    <source>
        <dbReference type="Proteomes" id="UP000317078"/>
    </source>
</evidence>
<dbReference type="GO" id="GO:0016787">
    <property type="term" value="F:hydrolase activity"/>
    <property type="evidence" value="ECO:0007669"/>
    <property type="project" value="UniProtKB-KW"/>
</dbReference>
<feature type="domain" description="BD-FAE-like" evidence="3">
    <location>
        <begin position="90"/>
        <end position="193"/>
    </location>
</feature>